<reference evidence="1 2" key="1">
    <citation type="submission" date="2018-02" db="EMBL/GenBank/DDBJ databases">
        <title>The complete genome of two Bacillus pumilus strains from Cuatro Cienegas, Coahuila, Mexico.</title>
        <authorList>
            <person name="Zarza E."/>
            <person name="Alcaraz L.D."/>
            <person name="Aguilar-Salinas B."/>
            <person name="Islas A."/>
            <person name="Olmedo-Alvarez G."/>
        </authorList>
    </citation>
    <scope>NUCLEOTIDE SEQUENCE [LARGE SCALE GENOMIC DNA]</scope>
    <source>
        <strain evidence="1 2">145</strain>
    </source>
</reference>
<name>A0AAD0HP67_BACPU</name>
<accession>A0AAD0HP67</accession>
<dbReference type="EMBL" id="CP027116">
    <property type="protein sequence ID" value="AVM24771.1"/>
    <property type="molecule type" value="Genomic_DNA"/>
</dbReference>
<gene>
    <name evidence="1" type="ORF">C5695_13320</name>
</gene>
<protein>
    <submittedName>
        <fullName evidence="1">Uncharacterized protein</fullName>
    </submittedName>
</protein>
<evidence type="ECO:0000313" key="1">
    <source>
        <dbReference type="EMBL" id="AVM24771.1"/>
    </source>
</evidence>
<dbReference type="AlphaFoldDB" id="A0AAD0HP67"/>
<dbReference type="Proteomes" id="UP000264960">
    <property type="component" value="Chromosome"/>
</dbReference>
<organism evidence="1 2">
    <name type="scientific">Bacillus pumilus</name>
    <name type="common">Bacillus mesentericus</name>
    <dbReference type="NCBI Taxonomy" id="1408"/>
    <lineage>
        <taxon>Bacteria</taxon>
        <taxon>Bacillati</taxon>
        <taxon>Bacillota</taxon>
        <taxon>Bacilli</taxon>
        <taxon>Bacillales</taxon>
        <taxon>Bacillaceae</taxon>
        <taxon>Bacillus</taxon>
    </lineage>
</organism>
<sequence>MLTYRGLQRVDKPSHSLSGLRSFARPSLDFKGFHVALKRRRRAKTNIILALCQQSVARLLTCRGLFLFLAF</sequence>
<evidence type="ECO:0000313" key="2">
    <source>
        <dbReference type="Proteomes" id="UP000264960"/>
    </source>
</evidence>
<proteinExistence type="predicted"/>